<sequence length="355" mass="38366">VEQAIRDRHINRGPVCQELESRLAKVLGVPHVVLTSSGSTALLMSLLACGVSPGDEVILPAETFIAGAHAALLLGAKVRLVDVLPDRPLIDPAKVQVAITPRTRVVLPVHLNGMACDMAAVKSVADEHDLRVVEDAAQAFASGADGQPAGTLGLLGAFSMGITKLITTGEGGFVATRSPEMYDKLLRLRNHGTRAIADNRFDELGFNFRMTDLQAAMGIAQLQRLQEKISAHTALYTFYQDAVADLHYLRLIPVHMERGEIPLWICALCSRREQVIALLAKRDIEARPFHPCLADSGHLDATGEFPNARLFADHGMTLPSGPDQPEKNLQRVAHALHEISDKIETSIDSVLSGTP</sequence>
<comment type="caution">
    <text evidence="1">The sequence shown here is derived from an EMBL/GenBank/DDBJ whole genome shotgun (WGS) entry which is preliminary data.</text>
</comment>
<dbReference type="SUPFAM" id="SSF53383">
    <property type="entry name" value="PLP-dependent transferases"/>
    <property type="match status" value="1"/>
</dbReference>
<gene>
    <name evidence="1" type="ORF">LCGC14_2432760</name>
</gene>
<dbReference type="PIRSF" id="PIRSF000390">
    <property type="entry name" value="PLP_StrS"/>
    <property type="match status" value="1"/>
</dbReference>
<dbReference type="InterPro" id="IPR015422">
    <property type="entry name" value="PyrdxlP-dep_Trfase_small"/>
</dbReference>
<dbReference type="Gene3D" id="3.90.1150.10">
    <property type="entry name" value="Aspartate Aminotransferase, domain 1"/>
    <property type="match status" value="1"/>
</dbReference>
<dbReference type="PANTHER" id="PTHR30244:SF34">
    <property type="entry name" value="DTDP-4-AMINO-4,6-DIDEOXYGALACTOSE TRANSAMINASE"/>
    <property type="match status" value="1"/>
</dbReference>
<proteinExistence type="predicted"/>
<accession>A0A0F9BLL5</accession>
<dbReference type="Pfam" id="PF01041">
    <property type="entry name" value="DegT_DnrJ_EryC1"/>
    <property type="match status" value="1"/>
</dbReference>
<dbReference type="InterPro" id="IPR000653">
    <property type="entry name" value="DegT/StrS_aminotransferase"/>
</dbReference>
<organism evidence="1">
    <name type="scientific">marine sediment metagenome</name>
    <dbReference type="NCBI Taxonomy" id="412755"/>
    <lineage>
        <taxon>unclassified sequences</taxon>
        <taxon>metagenomes</taxon>
        <taxon>ecological metagenomes</taxon>
    </lineage>
</organism>
<dbReference type="GO" id="GO:0008483">
    <property type="term" value="F:transaminase activity"/>
    <property type="evidence" value="ECO:0007669"/>
    <property type="project" value="TreeGrafter"/>
</dbReference>
<reference evidence="1" key="1">
    <citation type="journal article" date="2015" name="Nature">
        <title>Complex archaea that bridge the gap between prokaryotes and eukaryotes.</title>
        <authorList>
            <person name="Spang A."/>
            <person name="Saw J.H."/>
            <person name="Jorgensen S.L."/>
            <person name="Zaremba-Niedzwiedzka K."/>
            <person name="Martijn J."/>
            <person name="Lind A.E."/>
            <person name="van Eijk R."/>
            <person name="Schleper C."/>
            <person name="Guy L."/>
            <person name="Ettema T.J."/>
        </authorList>
    </citation>
    <scope>NUCLEOTIDE SEQUENCE</scope>
</reference>
<dbReference type="InterPro" id="IPR015424">
    <property type="entry name" value="PyrdxlP-dep_Trfase"/>
</dbReference>
<dbReference type="CDD" id="cd00616">
    <property type="entry name" value="AHBA_syn"/>
    <property type="match status" value="1"/>
</dbReference>
<dbReference type="PANTHER" id="PTHR30244">
    <property type="entry name" value="TRANSAMINASE"/>
    <property type="match status" value="1"/>
</dbReference>
<feature type="non-terminal residue" evidence="1">
    <location>
        <position position="1"/>
    </location>
</feature>
<dbReference type="GO" id="GO:0000271">
    <property type="term" value="P:polysaccharide biosynthetic process"/>
    <property type="evidence" value="ECO:0007669"/>
    <property type="project" value="TreeGrafter"/>
</dbReference>
<dbReference type="Gene3D" id="3.40.640.10">
    <property type="entry name" value="Type I PLP-dependent aspartate aminotransferase-like (Major domain)"/>
    <property type="match status" value="1"/>
</dbReference>
<protein>
    <submittedName>
        <fullName evidence="1">Uncharacterized protein</fullName>
    </submittedName>
</protein>
<dbReference type="GO" id="GO:0030170">
    <property type="term" value="F:pyridoxal phosphate binding"/>
    <property type="evidence" value="ECO:0007669"/>
    <property type="project" value="TreeGrafter"/>
</dbReference>
<dbReference type="EMBL" id="LAZR01037249">
    <property type="protein sequence ID" value="KKL22705.1"/>
    <property type="molecule type" value="Genomic_DNA"/>
</dbReference>
<dbReference type="AlphaFoldDB" id="A0A0F9BLL5"/>
<evidence type="ECO:0000313" key="1">
    <source>
        <dbReference type="EMBL" id="KKL22705.1"/>
    </source>
</evidence>
<name>A0A0F9BLL5_9ZZZZ</name>
<dbReference type="InterPro" id="IPR015421">
    <property type="entry name" value="PyrdxlP-dep_Trfase_major"/>
</dbReference>